<keyword evidence="5 6" id="KW-0472">Membrane</keyword>
<dbReference type="PANTHER" id="PTHR30250:SF11">
    <property type="entry name" value="O-ANTIGEN TRANSPORTER-RELATED"/>
    <property type="match status" value="1"/>
</dbReference>
<organism evidence="7 8">
    <name type="scientific">Xanthocytophaga flava</name>
    <dbReference type="NCBI Taxonomy" id="3048013"/>
    <lineage>
        <taxon>Bacteria</taxon>
        <taxon>Pseudomonadati</taxon>
        <taxon>Bacteroidota</taxon>
        <taxon>Cytophagia</taxon>
        <taxon>Cytophagales</taxon>
        <taxon>Rhodocytophagaceae</taxon>
        <taxon>Xanthocytophaga</taxon>
    </lineage>
</organism>
<gene>
    <name evidence="7" type="ORF">QNI16_07715</name>
</gene>
<feature type="transmembrane region" description="Helical" evidence="6">
    <location>
        <begin position="454"/>
        <end position="479"/>
    </location>
</feature>
<feature type="transmembrane region" description="Helical" evidence="6">
    <location>
        <begin position="81"/>
        <end position="101"/>
    </location>
</feature>
<feature type="transmembrane region" description="Helical" evidence="6">
    <location>
        <begin position="222"/>
        <end position="242"/>
    </location>
</feature>
<evidence type="ECO:0000256" key="5">
    <source>
        <dbReference type="ARBA" id="ARBA00023136"/>
    </source>
</evidence>
<evidence type="ECO:0000313" key="8">
    <source>
        <dbReference type="Proteomes" id="UP001241110"/>
    </source>
</evidence>
<evidence type="ECO:0000313" key="7">
    <source>
        <dbReference type="EMBL" id="MDJ1480366.1"/>
    </source>
</evidence>
<protein>
    <submittedName>
        <fullName evidence="7">Oligosaccharide flippase family protein</fullName>
    </submittedName>
</protein>
<comment type="subcellular location">
    <subcellularLocation>
        <location evidence="1">Cell membrane</location>
        <topology evidence="1">Multi-pass membrane protein</topology>
    </subcellularLocation>
</comment>
<evidence type="ECO:0000256" key="6">
    <source>
        <dbReference type="SAM" id="Phobius"/>
    </source>
</evidence>
<feature type="transmembrane region" description="Helical" evidence="6">
    <location>
        <begin position="248"/>
        <end position="270"/>
    </location>
</feature>
<dbReference type="PANTHER" id="PTHR30250">
    <property type="entry name" value="PST FAMILY PREDICTED COLANIC ACID TRANSPORTER"/>
    <property type="match status" value="1"/>
</dbReference>
<dbReference type="GO" id="GO:0005886">
    <property type="term" value="C:plasma membrane"/>
    <property type="evidence" value="ECO:0007669"/>
    <property type="project" value="UniProtKB-SubCell"/>
</dbReference>
<dbReference type="EMBL" id="JASJOS010000003">
    <property type="protein sequence ID" value="MDJ1480366.1"/>
    <property type="molecule type" value="Genomic_DNA"/>
</dbReference>
<dbReference type="AlphaFoldDB" id="A0AAE3QKM0"/>
<feature type="transmembrane region" description="Helical" evidence="6">
    <location>
        <begin position="427"/>
        <end position="448"/>
    </location>
</feature>
<proteinExistence type="predicted"/>
<comment type="caution">
    <text evidence="7">The sequence shown here is derived from an EMBL/GenBank/DDBJ whole genome shotgun (WGS) entry which is preliminary data.</text>
</comment>
<evidence type="ECO:0000256" key="1">
    <source>
        <dbReference type="ARBA" id="ARBA00004651"/>
    </source>
</evidence>
<evidence type="ECO:0000256" key="2">
    <source>
        <dbReference type="ARBA" id="ARBA00022475"/>
    </source>
</evidence>
<keyword evidence="3 6" id="KW-0812">Transmembrane</keyword>
<name>A0AAE3QKM0_9BACT</name>
<reference evidence="7" key="1">
    <citation type="submission" date="2023-05" db="EMBL/GenBank/DDBJ databases">
        <authorList>
            <person name="Zhang X."/>
        </authorList>
    </citation>
    <scope>NUCLEOTIDE SEQUENCE</scope>
    <source>
        <strain evidence="7">YF14B1</strain>
    </source>
</reference>
<accession>A0AAE3QKM0</accession>
<sequence>MGVIIRQSIKNSIVSYAGAAIGMFNVLWLTPKFLTKEEMGLTRFMLDMALLLAQFAQLGTSHLAVRFFTYFQDETQKYKGFFGFLLILPFVGLSILIPLYIFFQPVFEDIYTKESPELLPYYFYFLPLIIFLVYIGVLEAYTRVHLRIVVPALIREVFLKLANILLILLYGLDIIDFHWLVILFIASYGIAVILLTIYVKKLGRLYLVWDFAFVRTPLFKQMIIYSFFVLLGGAGTLLASKIDTLMVAAYRGGLNLTGVYALAFNIAMVIEIPRRAITQISTPLVADAWRRNDLLQIDSLYKKSSINQLIAGAFLFLGVWCNIDSIFDLIPNGETFRIGKWVVFVIAMSRVTDMANGINSEIVVNSKYYRFDLFTMVLLAFLTIYLNSILIPRYQIVGAAMGTFISVASYNIIRTVFLWIAYRMQPFTVKTAITIGISLLTFWIVSFLPRFTNGFWEIVTTIILRSATITILYLILIYATGVSEELNNVTRQFIKRIKWSGNK</sequence>
<feature type="transmembrane region" description="Helical" evidence="6">
    <location>
        <begin position="177"/>
        <end position="199"/>
    </location>
</feature>
<feature type="transmembrane region" description="Helical" evidence="6">
    <location>
        <begin position="121"/>
        <end position="141"/>
    </location>
</feature>
<evidence type="ECO:0000256" key="4">
    <source>
        <dbReference type="ARBA" id="ARBA00022989"/>
    </source>
</evidence>
<feature type="transmembrane region" description="Helical" evidence="6">
    <location>
        <begin position="153"/>
        <end position="171"/>
    </location>
</feature>
<feature type="transmembrane region" description="Helical" evidence="6">
    <location>
        <begin position="396"/>
        <end position="420"/>
    </location>
</feature>
<keyword evidence="2" id="KW-1003">Cell membrane</keyword>
<dbReference type="RefSeq" id="WP_313976977.1">
    <property type="nucleotide sequence ID" value="NZ_JASJOS010000003.1"/>
</dbReference>
<evidence type="ECO:0000256" key="3">
    <source>
        <dbReference type="ARBA" id="ARBA00022692"/>
    </source>
</evidence>
<feature type="transmembrane region" description="Helical" evidence="6">
    <location>
        <begin position="49"/>
        <end position="69"/>
    </location>
</feature>
<feature type="transmembrane region" description="Helical" evidence="6">
    <location>
        <begin position="12"/>
        <end position="29"/>
    </location>
</feature>
<dbReference type="InterPro" id="IPR050833">
    <property type="entry name" value="Poly_Biosynth_Transport"/>
</dbReference>
<keyword evidence="4 6" id="KW-1133">Transmembrane helix</keyword>
<dbReference type="Proteomes" id="UP001241110">
    <property type="component" value="Unassembled WGS sequence"/>
</dbReference>
<feature type="transmembrane region" description="Helical" evidence="6">
    <location>
        <begin position="371"/>
        <end position="390"/>
    </location>
</feature>